<proteinExistence type="inferred from homology"/>
<dbReference type="GO" id="GO:0003796">
    <property type="term" value="F:lysozyme activity"/>
    <property type="evidence" value="ECO:0007669"/>
    <property type="project" value="InterPro"/>
</dbReference>
<reference evidence="3" key="1">
    <citation type="submission" date="2020-10" db="EMBL/GenBank/DDBJ databases">
        <authorList>
            <person name="Gilroy R."/>
        </authorList>
    </citation>
    <scope>NUCLEOTIDE SEQUENCE</scope>
    <source>
        <strain evidence="3">CHK195-26880</strain>
    </source>
</reference>
<dbReference type="GO" id="GO:0009253">
    <property type="term" value="P:peptidoglycan catabolic process"/>
    <property type="evidence" value="ECO:0007669"/>
    <property type="project" value="InterPro"/>
</dbReference>
<accession>A0A9D1GAZ0</accession>
<organism evidence="3 4">
    <name type="scientific">Candidatus Onthousia faecipullorum</name>
    <dbReference type="NCBI Taxonomy" id="2840887"/>
    <lineage>
        <taxon>Bacteria</taxon>
        <taxon>Bacillati</taxon>
        <taxon>Bacillota</taxon>
        <taxon>Bacilli</taxon>
        <taxon>Candidatus Onthousia</taxon>
    </lineage>
</organism>
<reference evidence="3" key="2">
    <citation type="journal article" date="2021" name="PeerJ">
        <title>Extensive microbial diversity within the chicken gut microbiome revealed by metagenomics and culture.</title>
        <authorList>
            <person name="Gilroy R."/>
            <person name="Ravi A."/>
            <person name="Getino M."/>
            <person name="Pursley I."/>
            <person name="Horton D.L."/>
            <person name="Alikhan N.F."/>
            <person name="Baker D."/>
            <person name="Gharbi K."/>
            <person name="Hall N."/>
            <person name="Watson M."/>
            <person name="Adriaenssens E.M."/>
            <person name="Foster-Nyarko E."/>
            <person name="Jarju S."/>
            <person name="Secka A."/>
            <person name="Antonio M."/>
            <person name="Oren A."/>
            <person name="Chaudhuri R.R."/>
            <person name="La Ragione R."/>
            <person name="Hildebrand F."/>
            <person name="Pallen M.J."/>
        </authorList>
    </citation>
    <scope>NUCLEOTIDE SEQUENCE</scope>
    <source>
        <strain evidence="3">CHK195-26880</strain>
    </source>
</reference>
<comment type="caution">
    <text evidence="3">The sequence shown here is derived from an EMBL/GenBank/DDBJ whole genome shotgun (WGS) entry which is preliminary data.</text>
</comment>
<comment type="similarity">
    <text evidence="1">Belongs to the glycosyl hydrolase 25 family.</text>
</comment>
<dbReference type="EMBL" id="DVKQ01000062">
    <property type="protein sequence ID" value="HIT37772.1"/>
    <property type="molecule type" value="Genomic_DNA"/>
</dbReference>
<dbReference type="InterPro" id="IPR002053">
    <property type="entry name" value="Glyco_hydro_25"/>
</dbReference>
<dbReference type="Gene3D" id="3.20.20.80">
    <property type="entry name" value="Glycosidases"/>
    <property type="match status" value="1"/>
</dbReference>
<evidence type="ECO:0000256" key="2">
    <source>
        <dbReference type="SAM" id="MobiDB-lite"/>
    </source>
</evidence>
<dbReference type="AlphaFoldDB" id="A0A9D1GAZ0"/>
<evidence type="ECO:0000256" key="1">
    <source>
        <dbReference type="ARBA" id="ARBA00010646"/>
    </source>
</evidence>
<evidence type="ECO:0000313" key="4">
    <source>
        <dbReference type="Proteomes" id="UP000886833"/>
    </source>
</evidence>
<keyword evidence="3" id="KW-0378">Hydrolase</keyword>
<dbReference type="SUPFAM" id="SSF51445">
    <property type="entry name" value="(Trans)glycosidases"/>
    <property type="match status" value="1"/>
</dbReference>
<dbReference type="GO" id="GO:0016052">
    <property type="term" value="P:carbohydrate catabolic process"/>
    <property type="evidence" value="ECO:0007669"/>
    <property type="project" value="TreeGrafter"/>
</dbReference>
<feature type="region of interest" description="Disordered" evidence="2">
    <location>
        <begin position="1"/>
        <end position="20"/>
    </location>
</feature>
<protein>
    <submittedName>
        <fullName evidence="3">Glycoside hydrolase family 25 protein</fullName>
    </submittedName>
</protein>
<dbReference type="CDD" id="cd06414">
    <property type="entry name" value="GH25_LytC-like"/>
    <property type="match status" value="1"/>
</dbReference>
<dbReference type="InterPro" id="IPR017853">
    <property type="entry name" value="GH"/>
</dbReference>
<dbReference type="PANTHER" id="PTHR34135">
    <property type="entry name" value="LYSOZYME"/>
    <property type="match status" value="1"/>
</dbReference>
<feature type="non-terminal residue" evidence="3">
    <location>
        <position position="1"/>
    </location>
</feature>
<evidence type="ECO:0000313" key="3">
    <source>
        <dbReference type="EMBL" id="HIT37772.1"/>
    </source>
</evidence>
<gene>
    <name evidence="3" type="ORF">IAB59_04795</name>
</gene>
<dbReference type="GO" id="GO:0016998">
    <property type="term" value="P:cell wall macromolecule catabolic process"/>
    <property type="evidence" value="ECO:0007669"/>
    <property type="project" value="InterPro"/>
</dbReference>
<name>A0A9D1GAZ0_9FIRM</name>
<sequence length="613" mass="68413">SGYGGRQTNKKPGFKGTIDTSGLKDGSHTITVKLVSEGGKTISELSTQFEVHKYDTKVDLDNFPSDYVYKEDIYIRGWVMSEDENHKVRILIDGKEIEDDLIKRVEREDVLNAIEGYGGREKNKTPGFESTIDINSLTEGRHNVSIEVITPSTNEILYSYSKTILTKKFATKIEIDSPMDSQTKKTSIDIQGWIMSEDANGKLELYIDDTKIDDSSIERYEREDVLNAIEGYGGRETNKLPGYRATFDSGNMKDGLHKFTVKYISSESDEIVTTVSSEFYIKKYDGMVYLDSPISSNFNNSVKVIGWGMSELDGSYIKVYIDDYETSTNIIRTERSDVIEAYGDKYGGIEINPLPGFEGDVDLSNFGEGKHVINIKLYTKLNELIDSTSKEIFVYKNKFFGIDVSSHNTIVDWNSVKNNGYSYAMIRAGVRGYGINSQGIDGNLLADEDFYNNVRGATSAGMKVGAYVFSQAINEQEAIEEANLVINMVNVAGGKNTFAMPIVFDSEFSGCKINGVRCGRADGLSKEQRTNIAIAFLETVKNAGYTPMIYASSSFLVDQLDMNRLANYEVWVAHYGVSVPSYNGAYQMWQYTSTGSVPGISGNVDLNEIYKQY</sequence>
<dbReference type="Proteomes" id="UP000886833">
    <property type="component" value="Unassembled WGS sequence"/>
</dbReference>
<dbReference type="Pfam" id="PF01183">
    <property type="entry name" value="Glyco_hydro_25"/>
    <property type="match status" value="1"/>
</dbReference>
<dbReference type="PROSITE" id="PS51904">
    <property type="entry name" value="GLYCOSYL_HYDROL_F25_2"/>
    <property type="match status" value="1"/>
</dbReference>
<dbReference type="PANTHER" id="PTHR34135:SF2">
    <property type="entry name" value="LYSOZYME"/>
    <property type="match status" value="1"/>
</dbReference>